<evidence type="ECO:0000256" key="7">
    <source>
        <dbReference type="SAM" id="Phobius"/>
    </source>
</evidence>
<gene>
    <name evidence="8" type="ORF">AK830_g7855</name>
</gene>
<evidence type="ECO:0000313" key="8">
    <source>
        <dbReference type="EMBL" id="KPM38712.1"/>
    </source>
</evidence>
<sequence>MGFNDIPPAHVSAWYQPVYNATFGFAGLSWTLCYMLYARQGLRTKSYGMPLFALANNFAWEMVYALSVADAPREKTAMVIWMLIDMPIIYSTLRYGREEWSHAPMVSRNLGKILVTLVMLCAVAHYSFASWWMGNHIAMKSGKVYRGVEGQDATEMAFWAVSVCQVIVSTSSLAQLITRQHTGGVSWSIWALRFCGTLVGLNINYGWAWYTWTEAHGYFMSAPGVFLWGITTLCDVVYAIVFAQVRRNERVLPDGRKAAPLQSIKRG</sequence>
<evidence type="ECO:0000313" key="9">
    <source>
        <dbReference type="Proteomes" id="UP000050424"/>
    </source>
</evidence>
<evidence type="ECO:0000256" key="4">
    <source>
        <dbReference type="ARBA" id="ARBA00022692"/>
    </source>
</evidence>
<feature type="transmembrane region" description="Helical" evidence="7">
    <location>
        <begin position="156"/>
        <end position="178"/>
    </location>
</feature>
<evidence type="ECO:0000256" key="3">
    <source>
        <dbReference type="ARBA" id="ARBA00006757"/>
    </source>
</evidence>
<dbReference type="GO" id="GO:0016829">
    <property type="term" value="F:lyase activity"/>
    <property type="evidence" value="ECO:0007669"/>
    <property type="project" value="InterPro"/>
</dbReference>
<dbReference type="GO" id="GO:0016020">
    <property type="term" value="C:membrane"/>
    <property type="evidence" value="ECO:0007669"/>
    <property type="project" value="UniProtKB-SubCell"/>
</dbReference>
<organism evidence="8 9">
    <name type="scientific">Neonectria ditissima</name>
    <dbReference type="NCBI Taxonomy" id="78410"/>
    <lineage>
        <taxon>Eukaryota</taxon>
        <taxon>Fungi</taxon>
        <taxon>Dikarya</taxon>
        <taxon>Ascomycota</taxon>
        <taxon>Pezizomycotina</taxon>
        <taxon>Sordariomycetes</taxon>
        <taxon>Hypocreomycetidae</taxon>
        <taxon>Hypocreales</taxon>
        <taxon>Nectriaceae</taxon>
        <taxon>Neonectria</taxon>
    </lineage>
</organism>
<keyword evidence="9" id="KW-1185">Reference proteome</keyword>
<feature type="transmembrane region" description="Helical" evidence="7">
    <location>
        <begin position="190"/>
        <end position="212"/>
    </location>
</feature>
<dbReference type="Pfam" id="PF25129">
    <property type="entry name" value="Pyr4-TMTC"/>
    <property type="match status" value="1"/>
</dbReference>
<protein>
    <recommendedName>
        <fullName evidence="10">Terpene cyclase</fullName>
    </recommendedName>
</protein>
<reference evidence="8 9" key="1">
    <citation type="submission" date="2015-09" db="EMBL/GenBank/DDBJ databases">
        <title>Draft genome of a European isolate of the apple canker pathogen Neonectria ditissima.</title>
        <authorList>
            <person name="Gomez-Cortecero A."/>
            <person name="Harrison R.J."/>
            <person name="Armitage A.D."/>
        </authorList>
    </citation>
    <scope>NUCLEOTIDE SEQUENCE [LARGE SCALE GENOMIC DNA]</scope>
    <source>
        <strain evidence="8 9">R09/05</strain>
    </source>
</reference>
<comment type="subcellular location">
    <subcellularLocation>
        <location evidence="1">Membrane</location>
        <topology evidence="1">Multi-pass membrane protein</topology>
    </subcellularLocation>
</comment>
<evidence type="ECO:0008006" key="10">
    <source>
        <dbReference type="Google" id="ProtNLM"/>
    </source>
</evidence>
<dbReference type="PANTHER" id="PTHR42038:SF2">
    <property type="entry name" value="TERPENE CYCLASE AUSL"/>
    <property type="match status" value="1"/>
</dbReference>
<feature type="transmembrane region" description="Helical" evidence="7">
    <location>
        <begin position="218"/>
        <end position="241"/>
    </location>
</feature>
<accession>A0A0P7BE91</accession>
<keyword evidence="6 7" id="KW-0472">Membrane</keyword>
<dbReference type="Proteomes" id="UP000050424">
    <property type="component" value="Unassembled WGS sequence"/>
</dbReference>
<keyword evidence="5 7" id="KW-1133">Transmembrane helix</keyword>
<feature type="transmembrane region" description="Helical" evidence="7">
    <location>
        <begin position="113"/>
        <end position="133"/>
    </location>
</feature>
<comment type="caution">
    <text evidence="8">The sequence shown here is derived from an EMBL/GenBank/DDBJ whole genome shotgun (WGS) entry which is preliminary data.</text>
</comment>
<proteinExistence type="inferred from homology"/>
<comment type="pathway">
    <text evidence="2">Secondary metabolite biosynthesis.</text>
</comment>
<dbReference type="EMBL" id="LKCW01000126">
    <property type="protein sequence ID" value="KPM38712.1"/>
    <property type="molecule type" value="Genomic_DNA"/>
</dbReference>
<comment type="similarity">
    <text evidence="3">Belongs to the paxB family.</text>
</comment>
<name>A0A0P7BE91_9HYPO</name>
<dbReference type="AlphaFoldDB" id="A0A0P7BE91"/>
<feature type="transmembrane region" description="Helical" evidence="7">
    <location>
        <begin position="18"/>
        <end position="37"/>
    </location>
</feature>
<evidence type="ECO:0000256" key="1">
    <source>
        <dbReference type="ARBA" id="ARBA00004141"/>
    </source>
</evidence>
<dbReference type="PANTHER" id="PTHR42038">
    <property type="match status" value="1"/>
</dbReference>
<dbReference type="OrthoDB" id="5294024at2759"/>
<dbReference type="InterPro" id="IPR039020">
    <property type="entry name" value="PaxB-like"/>
</dbReference>
<keyword evidence="4 7" id="KW-0812">Transmembrane</keyword>
<evidence type="ECO:0000256" key="6">
    <source>
        <dbReference type="ARBA" id="ARBA00023136"/>
    </source>
</evidence>
<evidence type="ECO:0000256" key="5">
    <source>
        <dbReference type="ARBA" id="ARBA00022989"/>
    </source>
</evidence>
<evidence type="ECO:0000256" key="2">
    <source>
        <dbReference type="ARBA" id="ARBA00005179"/>
    </source>
</evidence>